<proteinExistence type="predicted"/>
<organism evidence="2 3">
    <name type="scientific">Pleurodeles waltl</name>
    <name type="common">Iberian ribbed newt</name>
    <dbReference type="NCBI Taxonomy" id="8319"/>
    <lineage>
        <taxon>Eukaryota</taxon>
        <taxon>Metazoa</taxon>
        <taxon>Chordata</taxon>
        <taxon>Craniata</taxon>
        <taxon>Vertebrata</taxon>
        <taxon>Euteleostomi</taxon>
        <taxon>Amphibia</taxon>
        <taxon>Batrachia</taxon>
        <taxon>Caudata</taxon>
        <taxon>Salamandroidea</taxon>
        <taxon>Salamandridae</taxon>
        <taxon>Pleurodelinae</taxon>
        <taxon>Pleurodeles</taxon>
    </lineage>
</organism>
<feature type="compositionally biased region" description="Basic residues" evidence="1">
    <location>
        <begin position="36"/>
        <end position="47"/>
    </location>
</feature>
<sequence>MRHVVALRPRARAAAAQSEETAAASGRAEGEAAARFKGHGTRRRPFLRPRITLQARQGRRPRIGSRSSPRSARKTN</sequence>
<gene>
    <name evidence="2" type="ORF">NDU88_004481</name>
</gene>
<dbReference type="AlphaFoldDB" id="A0AAV7PCN0"/>
<comment type="caution">
    <text evidence="2">The sequence shown here is derived from an EMBL/GenBank/DDBJ whole genome shotgun (WGS) entry which is preliminary data.</text>
</comment>
<reference evidence="2" key="1">
    <citation type="journal article" date="2022" name="bioRxiv">
        <title>Sequencing and chromosome-scale assembly of the giantPleurodeles waltlgenome.</title>
        <authorList>
            <person name="Brown T."/>
            <person name="Elewa A."/>
            <person name="Iarovenko S."/>
            <person name="Subramanian E."/>
            <person name="Araus A.J."/>
            <person name="Petzold A."/>
            <person name="Susuki M."/>
            <person name="Suzuki K.-i.T."/>
            <person name="Hayashi T."/>
            <person name="Toyoda A."/>
            <person name="Oliveira C."/>
            <person name="Osipova E."/>
            <person name="Leigh N.D."/>
            <person name="Simon A."/>
            <person name="Yun M.H."/>
        </authorList>
    </citation>
    <scope>NUCLEOTIDE SEQUENCE</scope>
    <source>
        <strain evidence="2">20211129_DDA</strain>
        <tissue evidence="2">Liver</tissue>
    </source>
</reference>
<feature type="compositionally biased region" description="Low complexity" evidence="1">
    <location>
        <begin position="12"/>
        <end position="27"/>
    </location>
</feature>
<evidence type="ECO:0000256" key="1">
    <source>
        <dbReference type="SAM" id="MobiDB-lite"/>
    </source>
</evidence>
<accession>A0AAV7PCN0</accession>
<feature type="compositionally biased region" description="Basic residues" evidence="1">
    <location>
        <begin position="1"/>
        <end position="11"/>
    </location>
</feature>
<keyword evidence="3" id="KW-1185">Reference proteome</keyword>
<name>A0AAV7PCN0_PLEWA</name>
<evidence type="ECO:0000313" key="3">
    <source>
        <dbReference type="Proteomes" id="UP001066276"/>
    </source>
</evidence>
<dbReference type="Proteomes" id="UP001066276">
    <property type="component" value="Chromosome 7"/>
</dbReference>
<evidence type="ECO:0000313" key="2">
    <source>
        <dbReference type="EMBL" id="KAJ1126068.1"/>
    </source>
</evidence>
<protein>
    <submittedName>
        <fullName evidence="2">Uncharacterized protein</fullName>
    </submittedName>
</protein>
<dbReference type="EMBL" id="JANPWB010000011">
    <property type="protein sequence ID" value="KAJ1126068.1"/>
    <property type="molecule type" value="Genomic_DNA"/>
</dbReference>
<feature type="region of interest" description="Disordered" evidence="1">
    <location>
        <begin position="1"/>
        <end position="76"/>
    </location>
</feature>